<reference evidence="2 3" key="1">
    <citation type="journal article" date="2019" name="Stand. Genomic Sci.">
        <title>Draft Whole-Genome Sequence of a Novel Chryseobacterium viscerum Strain Isolated from Fresh Water at Dripping Springs, New Mexico.</title>
        <authorList>
            <person name="Kyndt J.A."/>
            <person name="Moore T.C."/>
        </authorList>
    </citation>
    <scope>NUCLEOTIDE SEQUENCE [LARGE SCALE GENOMIC DNA]</scope>
    <source>
        <strain evidence="2 3">DPS</strain>
    </source>
</reference>
<feature type="signal peptide" evidence="1">
    <location>
        <begin position="1"/>
        <end position="20"/>
    </location>
</feature>
<dbReference type="EMBL" id="VTPV01000009">
    <property type="protein sequence ID" value="KAB1229802.1"/>
    <property type="molecule type" value="Genomic_DNA"/>
</dbReference>
<feature type="chain" id="PRO_5045391178" evidence="1">
    <location>
        <begin position="21"/>
        <end position="132"/>
    </location>
</feature>
<gene>
    <name evidence="2" type="ORF">F8D52_16145</name>
</gene>
<dbReference type="RefSeq" id="WP_152290619.1">
    <property type="nucleotide sequence ID" value="NZ_VTPV01000009.1"/>
</dbReference>
<protein>
    <submittedName>
        <fullName evidence="2">Uncharacterized protein</fullName>
    </submittedName>
</protein>
<evidence type="ECO:0000313" key="3">
    <source>
        <dbReference type="Proteomes" id="UP000326384"/>
    </source>
</evidence>
<keyword evidence="3" id="KW-1185">Reference proteome</keyword>
<evidence type="ECO:0000256" key="1">
    <source>
        <dbReference type="SAM" id="SignalP"/>
    </source>
</evidence>
<comment type="caution">
    <text evidence="2">The sequence shown here is derived from an EMBL/GenBank/DDBJ whole genome shotgun (WGS) entry which is preliminary data.</text>
</comment>
<evidence type="ECO:0000313" key="2">
    <source>
        <dbReference type="EMBL" id="KAB1229802.1"/>
    </source>
</evidence>
<accession>A0A5N4BMZ2</accession>
<proteinExistence type="predicted"/>
<sequence>MKKILLIITLCLFAKSFAQLDTLNYLKQFEVNKTSYIGKPFSKLLNDMTQIQPKTVWAVPNFRTKYYNFSTDFNFCDKEASFHNVVTLSIEWETPILRHETRYFQELNNALFTNEERIFYGSKIIKEIKVYR</sequence>
<name>A0A5N4BMZ2_9FLAO</name>
<keyword evidence="1" id="KW-0732">Signal</keyword>
<dbReference type="Proteomes" id="UP000326384">
    <property type="component" value="Unassembled WGS sequence"/>
</dbReference>
<organism evidence="2 3">
    <name type="scientific">Chryseobacterium viscerum</name>
    <dbReference type="NCBI Taxonomy" id="1037377"/>
    <lineage>
        <taxon>Bacteria</taxon>
        <taxon>Pseudomonadati</taxon>
        <taxon>Bacteroidota</taxon>
        <taxon>Flavobacteriia</taxon>
        <taxon>Flavobacteriales</taxon>
        <taxon>Weeksellaceae</taxon>
        <taxon>Chryseobacterium group</taxon>
        <taxon>Chryseobacterium</taxon>
    </lineage>
</organism>